<proteinExistence type="predicted"/>
<gene>
    <name evidence="1" type="ORF">Vafri_4572</name>
</gene>
<evidence type="ECO:0000313" key="1">
    <source>
        <dbReference type="EMBL" id="GIL48417.1"/>
    </source>
</evidence>
<dbReference type="AlphaFoldDB" id="A0A8J4EWH9"/>
<reference evidence="1" key="1">
    <citation type="journal article" date="2021" name="Proc. Natl. Acad. Sci. U.S.A.">
        <title>Three genomes in the algal genus Volvox reveal the fate of a haploid sex-determining region after a transition to homothallism.</title>
        <authorList>
            <person name="Yamamoto K."/>
            <person name="Hamaji T."/>
            <person name="Kawai-Toyooka H."/>
            <person name="Matsuzaki R."/>
            <person name="Takahashi F."/>
            <person name="Nishimura Y."/>
            <person name="Kawachi M."/>
            <person name="Noguchi H."/>
            <person name="Minakuchi Y."/>
            <person name="Umen J.G."/>
            <person name="Toyoda A."/>
            <person name="Nozaki H."/>
        </authorList>
    </citation>
    <scope>NUCLEOTIDE SEQUENCE</scope>
    <source>
        <strain evidence="1">NIES-3780</strain>
    </source>
</reference>
<keyword evidence="2" id="KW-1185">Reference proteome</keyword>
<comment type="caution">
    <text evidence="1">The sequence shown here is derived from an EMBL/GenBank/DDBJ whole genome shotgun (WGS) entry which is preliminary data.</text>
</comment>
<name>A0A8J4EWH9_9CHLO</name>
<accession>A0A8J4EWH9</accession>
<dbReference type="EMBL" id="BNCO01000005">
    <property type="protein sequence ID" value="GIL48417.1"/>
    <property type="molecule type" value="Genomic_DNA"/>
</dbReference>
<organism evidence="1 2">
    <name type="scientific">Volvox africanus</name>
    <dbReference type="NCBI Taxonomy" id="51714"/>
    <lineage>
        <taxon>Eukaryota</taxon>
        <taxon>Viridiplantae</taxon>
        <taxon>Chlorophyta</taxon>
        <taxon>core chlorophytes</taxon>
        <taxon>Chlorophyceae</taxon>
        <taxon>CS clade</taxon>
        <taxon>Chlamydomonadales</taxon>
        <taxon>Volvocaceae</taxon>
        <taxon>Volvox</taxon>
    </lineage>
</organism>
<evidence type="ECO:0000313" key="2">
    <source>
        <dbReference type="Proteomes" id="UP000747399"/>
    </source>
</evidence>
<dbReference type="Proteomes" id="UP000747399">
    <property type="component" value="Unassembled WGS sequence"/>
</dbReference>
<protein>
    <submittedName>
        <fullName evidence="1">Uncharacterized protein</fullName>
    </submittedName>
</protein>
<sequence>MAVLLPRSSFHAILITIRRCCTGCNLVRGIKAHSSSCGSPYQRLVLLIPLNVWISCAWARHPNNVNLNRVSIPLFTSMTLRENHAEVFVGSATVLALAQRDAGMETMMIL</sequence>